<dbReference type="EMBL" id="HE965806">
    <property type="protein sequence ID" value="CCJ52568.1"/>
    <property type="molecule type" value="Genomic_DNA"/>
</dbReference>
<dbReference type="HOGENOM" id="CLU_097521_0_0_4"/>
<evidence type="ECO:0000313" key="2">
    <source>
        <dbReference type="EMBL" id="CCJ52568.1"/>
    </source>
</evidence>
<feature type="transmembrane region" description="Helical" evidence="1">
    <location>
        <begin position="83"/>
        <end position="107"/>
    </location>
</feature>
<reference evidence="2 3" key="1">
    <citation type="journal article" date="2012" name="BMC Genomics">
        <title>Comparative genomics of the classical Bordetella subspecies: the evolution and exchange of virulence-associated diversity amongst closely related pathogens.</title>
        <authorList>
            <person name="Park J."/>
            <person name="Zhang Y."/>
            <person name="Buboltz A.M."/>
            <person name="Zhang X."/>
            <person name="Schuster S.C."/>
            <person name="Ahuja U."/>
            <person name="Liu M."/>
            <person name="Miller J.F."/>
            <person name="Sebaihia M."/>
            <person name="Bentley S.D."/>
            <person name="Parkhill J."/>
            <person name="Harvill E.T."/>
        </authorList>
    </citation>
    <scope>NUCLEOTIDE SEQUENCE [LARGE SCALE GENOMIC DNA]</scope>
    <source>
        <strain evidence="2 3">253</strain>
    </source>
</reference>
<proteinExistence type="predicted"/>
<dbReference type="AlphaFoldDB" id="A0A0C6P2T1"/>
<gene>
    <name evidence="2" type="ORF">BN112_0650</name>
</gene>
<accession>A0A0C6P2T1</accession>
<evidence type="ECO:0000313" key="3">
    <source>
        <dbReference type="Proteomes" id="UP000007564"/>
    </source>
</evidence>
<dbReference type="Proteomes" id="UP000007564">
    <property type="component" value="Chromosome"/>
</dbReference>
<feature type="transmembrane region" description="Helical" evidence="1">
    <location>
        <begin position="113"/>
        <end position="134"/>
    </location>
</feature>
<sequence>MSTAGMPLAGLAAPDTGGRTMSMIVAARFMTFDAAAAAAGRLQAAGVSQEDIHTFYVNSAGAHDRYPLGGDRRADPDAGPAQYGAITGAAVGGLALGAIAGVVASALAATSLALVAAVGVGAYVGALFGALWVAGRGRRPLRPATASPAASPPGADEHAPVRHAGVMLALHVDGVQAERTLALLRDAGGQDLERAQGRWVDGKWEDFDPLQPPQLAAGG</sequence>
<keyword evidence="1" id="KW-0812">Transmembrane</keyword>
<keyword evidence="1" id="KW-0472">Membrane</keyword>
<organism evidence="2 3">
    <name type="scientific">Bordetella bronchiseptica 253</name>
    <dbReference type="NCBI Taxonomy" id="568707"/>
    <lineage>
        <taxon>Bacteria</taxon>
        <taxon>Pseudomonadati</taxon>
        <taxon>Pseudomonadota</taxon>
        <taxon>Betaproteobacteria</taxon>
        <taxon>Burkholderiales</taxon>
        <taxon>Alcaligenaceae</taxon>
        <taxon>Bordetella</taxon>
    </lineage>
</organism>
<dbReference type="OrthoDB" id="6369218at2"/>
<keyword evidence="1" id="KW-1133">Transmembrane helix</keyword>
<name>A0A0C6P2T1_BORBO</name>
<evidence type="ECO:0000256" key="1">
    <source>
        <dbReference type="SAM" id="Phobius"/>
    </source>
</evidence>
<dbReference type="KEGG" id="bbh:BN112_0650"/>
<protein>
    <submittedName>
        <fullName evidence="2">Putative membrane protein</fullName>
    </submittedName>
</protein>